<organism evidence="3 4">
    <name type="scientific">Pedobacter cryophilus</name>
    <dbReference type="NCBI Taxonomy" id="2571271"/>
    <lineage>
        <taxon>Bacteria</taxon>
        <taxon>Pseudomonadati</taxon>
        <taxon>Bacteroidota</taxon>
        <taxon>Sphingobacteriia</taxon>
        <taxon>Sphingobacteriales</taxon>
        <taxon>Sphingobacteriaceae</taxon>
        <taxon>Pedobacter</taxon>
    </lineage>
</organism>
<keyword evidence="1" id="KW-0378">Hydrolase</keyword>
<protein>
    <submittedName>
        <fullName evidence="3">Sialate O-acetylesterase</fullName>
    </submittedName>
</protein>
<dbReference type="RefSeq" id="WP_136827112.1">
    <property type="nucleotide sequence ID" value="NZ_SWBP01000005.1"/>
</dbReference>
<dbReference type="GO" id="GO:0001681">
    <property type="term" value="F:sialate O-acetylesterase activity"/>
    <property type="evidence" value="ECO:0007669"/>
    <property type="project" value="InterPro"/>
</dbReference>
<dbReference type="OrthoDB" id="9816001at2"/>
<name>A0A4U1BV76_9SPHI</name>
<dbReference type="InterPro" id="IPR013783">
    <property type="entry name" value="Ig-like_fold"/>
</dbReference>
<keyword evidence="4" id="KW-1185">Reference proteome</keyword>
<dbReference type="GO" id="GO:0005975">
    <property type="term" value="P:carbohydrate metabolic process"/>
    <property type="evidence" value="ECO:0007669"/>
    <property type="project" value="TreeGrafter"/>
</dbReference>
<dbReference type="AlphaFoldDB" id="A0A4U1BV76"/>
<sequence>MKKALFLFVFLFVFVLAKAEVKLPALFASHMVLQQDTLVNFWGWAKPNEKISIKADWQNKTITLTADADGNWKATIKTLKFDKKAHQISFKGENEIIINDILFGEVWLCGGQSNMSFPIQGIPGRYLGLVNAKEVLQKADNPLLRFITVERKVSAEPQKDTKGEWLVCTPETAAGDISAVSYFFALQLIEKTGFPVGLIGSNWGGTPAESWTNKKILENDKDFKPILTRYDATVADWKNISQQYQSDRKQYLKLDSIAKANKTTRPTAPAEPIGANSNKSPYKLYNAMIAPLIPFTIKGVIWYQGENNAVRAYQYRRLFPAMIQNWRDDWKNQNLPFYFVQISPHRSQNAEIREAQLYTFQNVKSTGMVVTTDNGDSVDIHPRNKELVGNRLSLWALKNHYGYKNITASGPIYQSAQIQGNQIAVNFKYDNGLTANGAPLKEFMIAGANQVFYPAKATIKGKQIIVSSEKVNKPLAVRFAWKHVPHPNLFNAAGLPASPFRTDSWEVETQGLN</sequence>
<dbReference type="Pfam" id="PF03629">
    <property type="entry name" value="SASA"/>
    <property type="match status" value="1"/>
</dbReference>
<accession>A0A4U1BV76</accession>
<dbReference type="InterPro" id="IPR039329">
    <property type="entry name" value="SIAE"/>
</dbReference>
<evidence type="ECO:0000256" key="1">
    <source>
        <dbReference type="ARBA" id="ARBA00022801"/>
    </source>
</evidence>
<evidence type="ECO:0000259" key="2">
    <source>
        <dbReference type="Pfam" id="PF03629"/>
    </source>
</evidence>
<dbReference type="Proteomes" id="UP000308181">
    <property type="component" value="Unassembled WGS sequence"/>
</dbReference>
<gene>
    <name evidence="3" type="ORF">FA046_13740</name>
</gene>
<reference evidence="3 4" key="1">
    <citation type="submission" date="2019-04" db="EMBL/GenBank/DDBJ databases">
        <title>Pedobacter sp. AR-3-17 sp. nov., isolated from Arctic soil.</title>
        <authorList>
            <person name="Dahal R.H."/>
            <person name="Kim D.-U."/>
        </authorList>
    </citation>
    <scope>NUCLEOTIDE SEQUENCE [LARGE SCALE GENOMIC DNA]</scope>
    <source>
        <strain evidence="3 4">AR-3-17</strain>
    </source>
</reference>
<dbReference type="InterPro" id="IPR005181">
    <property type="entry name" value="SASA"/>
</dbReference>
<evidence type="ECO:0000313" key="3">
    <source>
        <dbReference type="EMBL" id="TKB96245.1"/>
    </source>
</evidence>
<dbReference type="SUPFAM" id="SSF52266">
    <property type="entry name" value="SGNH hydrolase"/>
    <property type="match status" value="1"/>
</dbReference>
<dbReference type="InterPro" id="IPR036514">
    <property type="entry name" value="SGNH_hydro_sf"/>
</dbReference>
<proteinExistence type="predicted"/>
<evidence type="ECO:0000313" key="4">
    <source>
        <dbReference type="Proteomes" id="UP000308181"/>
    </source>
</evidence>
<dbReference type="Gene3D" id="2.60.40.10">
    <property type="entry name" value="Immunoglobulins"/>
    <property type="match status" value="1"/>
</dbReference>
<comment type="caution">
    <text evidence="3">The sequence shown here is derived from an EMBL/GenBank/DDBJ whole genome shotgun (WGS) entry which is preliminary data.</text>
</comment>
<dbReference type="EMBL" id="SWBP01000005">
    <property type="protein sequence ID" value="TKB96245.1"/>
    <property type="molecule type" value="Genomic_DNA"/>
</dbReference>
<dbReference type="PANTHER" id="PTHR22901:SF0">
    <property type="entry name" value="SIALATE O-ACETYLESTERASE"/>
    <property type="match status" value="1"/>
</dbReference>
<feature type="domain" description="Sialate O-acetylesterase" evidence="2">
    <location>
        <begin position="283"/>
        <end position="381"/>
    </location>
</feature>
<dbReference type="Gene3D" id="3.40.50.1110">
    <property type="entry name" value="SGNH hydrolase"/>
    <property type="match status" value="1"/>
</dbReference>
<dbReference type="PANTHER" id="PTHR22901">
    <property type="entry name" value="SIALATE O-ACETYLESTERASE"/>
    <property type="match status" value="1"/>
</dbReference>